<comment type="caution">
    <text evidence="1">The sequence shown here is derived from an EMBL/GenBank/DDBJ whole genome shotgun (WGS) entry which is preliminary data.</text>
</comment>
<evidence type="ECO:0000313" key="1">
    <source>
        <dbReference type="EMBL" id="CEG04776.1"/>
    </source>
</evidence>
<dbReference type="EMBL" id="CBMI010002043">
    <property type="protein sequence ID" value="CEG04776.1"/>
    <property type="molecule type" value="Genomic_DNA"/>
</dbReference>
<reference evidence="1" key="1">
    <citation type="submission" date="2013-05" db="EMBL/GenBank/DDBJ databases">
        <title>Draft genome sequences of six wheat associated Fusarium spp. isolates.</title>
        <authorList>
            <person name="Moolhuijzen P.M."/>
            <person name="Manners J.M."/>
            <person name="Wilcox S."/>
            <person name="Bellgard M.I."/>
            <person name="Gardiner D.M."/>
        </authorList>
    </citation>
    <scope>NUCLEOTIDE SEQUENCE</scope>
    <source>
        <strain evidence="1">CS3069</strain>
    </source>
</reference>
<protein>
    <submittedName>
        <fullName evidence="1">WGS project CBMI000000000 data, contig CS3069_c002045</fullName>
    </submittedName>
</protein>
<organism evidence="1">
    <name type="scientific">Fusarium clavum</name>
    <dbReference type="NCBI Taxonomy" id="2594811"/>
    <lineage>
        <taxon>Eukaryota</taxon>
        <taxon>Fungi</taxon>
        <taxon>Dikarya</taxon>
        <taxon>Ascomycota</taxon>
        <taxon>Pezizomycotina</taxon>
        <taxon>Sordariomycetes</taxon>
        <taxon>Hypocreomycetidae</taxon>
        <taxon>Hypocreales</taxon>
        <taxon>Nectriaceae</taxon>
        <taxon>Fusarium</taxon>
        <taxon>Fusarium incarnatum-equiseti species complex</taxon>
    </lineage>
</organism>
<sequence>MNCSVDNAEPVGLFNPSDFLYAPNPGDYPAPQSYCWDDRLKPHNLVNPDLCPSFRLAQRPASIPRGAAASP</sequence>
<gene>
    <name evidence="1" type="ORF">BN850_0074860</name>
</gene>
<name>A0A090N5M2_9HYPO</name>
<accession>A0A090N5M2</accession>
<dbReference type="AlphaFoldDB" id="A0A090N5M2"/>
<proteinExistence type="predicted"/>